<proteinExistence type="predicted"/>
<dbReference type="Pfam" id="PF04434">
    <property type="entry name" value="SWIM"/>
    <property type="match status" value="1"/>
</dbReference>
<reference evidence="7 8" key="1">
    <citation type="journal article" date="2013" name="Front. Plant Sci.">
        <title>The Reference Genome of the Halophytic Plant Eutrema salsugineum.</title>
        <authorList>
            <person name="Yang R."/>
            <person name="Jarvis D.E."/>
            <person name="Chen H."/>
            <person name="Beilstein M.A."/>
            <person name="Grimwood J."/>
            <person name="Jenkins J."/>
            <person name="Shu S."/>
            <person name="Prochnik S."/>
            <person name="Xin M."/>
            <person name="Ma C."/>
            <person name="Schmutz J."/>
            <person name="Wing R.A."/>
            <person name="Mitchell-Olds T."/>
            <person name="Schumaker K.S."/>
            <person name="Wang X."/>
        </authorList>
    </citation>
    <scope>NUCLEOTIDE SEQUENCE [LARGE SCALE GENOMIC DNA]</scope>
</reference>
<dbReference type="Gramene" id="ESQ37548">
    <property type="protein sequence ID" value="ESQ37548"/>
    <property type="gene ID" value="EUTSA_v10003036mg"/>
</dbReference>
<dbReference type="PANTHER" id="PTHR31973">
    <property type="entry name" value="POLYPROTEIN, PUTATIVE-RELATED"/>
    <property type="match status" value="1"/>
</dbReference>
<evidence type="ECO:0000256" key="1">
    <source>
        <dbReference type="ARBA" id="ARBA00022723"/>
    </source>
</evidence>
<dbReference type="KEGG" id="eus:EUTSA_v10003036mg"/>
<accession>V4LCR8</accession>
<keyword evidence="1" id="KW-0479">Metal-binding</keyword>
<dbReference type="Pfam" id="PF03108">
    <property type="entry name" value="DBD_Tnp_Mut"/>
    <property type="match status" value="1"/>
</dbReference>
<evidence type="ECO:0000313" key="7">
    <source>
        <dbReference type="EMBL" id="ESQ37548.1"/>
    </source>
</evidence>
<keyword evidence="3" id="KW-0862">Zinc</keyword>
<name>V4LCR8_EUTSA</name>
<sequence length="627" mass="71324">MAQIPVVYGEWKIEENSWHFVVDMDKGGRMWFLNNGCTLGELTEMARDDYNLGKKTELIELTYSLPVSMLQTMASDTPPMHVTNDRQVSSLIALSRVHMVGLCVYSRVEMDTEKNREGSDEDLGEESEENSDHSTDDEADSSDVNEDGEDSDNIYVRASFPTKEKLLSEVRLTAIMLKFAIKTEKSTKTLFVAKCRVEGCAWMVRASVKNDASTFWVTKYVKDHTCSIGHRMAQRGKSTPKYIGKLFISHLGIIDGLTPQYVKDSMKHMFGIKMDYTTSYRSLIYAQQLVRGTAEDGYASLPAYLHSLFIYSNNKFKYLFLAFGASITGFQYIRRVIVVDGCHLTGKYEGTLLVATAQDGNFQIFPLAFEIVDSEDDASWEWFFFKLRECVSDGYPLVIVSDRHLSTKKTCQTVFPWSKRGICYYHLQHNIVTKFKGKQLMYLVKRVAYAYNLYDYNRYMAELRQIKPDLADYLEEADVSLWSQVHFVGDRYNIKTSNVAESINATLKKANAMEVDQIDTWRYYVKGGTRNCIVDLEHGMCECSVFYIEKIPCLHAIAAALAGGIAVDSLVCPTYSKNYLFAAYSANIYPQISEVQGVQLSICLPPDIRRKPSRRNEVSVAIMARNC</sequence>
<dbReference type="EMBL" id="KI517609">
    <property type="protein sequence ID" value="ESQ37548.1"/>
    <property type="molecule type" value="Genomic_DNA"/>
</dbReference>
<evidence type="ECO:0000256" key="3">
    <source>
        <dbReference type="ARBA" id="ARBA00022833"/>
    </source>
</evidence>
<dbReference type="InterPro" id="IPR006564">
    <property type="entry name" value="Znf_PMZ"/>
</dbReference>
<gene>
    <name evidence="7" type="ORF">EUTSA_v10003036mg</name>
</gene>
<feature type="compositionally biased region" description="Acidic residues" evidence="5">
    <location>
        <begin position="137"/>
        <end position="152"/>
    </location>
</feature>
<feature type="domain" description="SWIM-type" evidence="6">
    <location>
        <begin position="523"/>
        <end position="564"/>
    </location>
</feature>
<dbReference type="PANTHER" id="PTHR31973:SF187">
    <property type="entry name" value="MUTATOR TRANSPOSASE MUDRA PROTEIN"/>
    <property type="match status" value="1"/>
</dbReference>
<dbReference type="SMART" id="SM00575">
    <property type="entry name" value="ZnF_PMZ"/>
    <property type="match status" value="1"/>
</dbReference>
<dbReference type="InterPro" id="IPR018289">
    <property type="entry name" value="MULE_transposase_dom"/>
</dbReference>
<dbReference type="PROSITE" id="PS50966">
    <property type="entry name" value="ZF_SWIM"/>
    <property type="match status" value="1"/>
</dbReference>
<dbReference type="InterPro" id="IPR004332">
    <property type="entry name" value="Transposase_MuDR"/>
</dbReference>
<protein>
    <recommendedName>
        <fullName evidence="6">SWIM-type domain-containing protein</fullName>
    </recommendedName>
</protein>
<evidence type="ECO:0000256" key="2">
    <source>
        <dbReference type="ARBA" id="ARBA00022771"/>
    </source>
</evidence>
<keyword evidence="8" id="KW-1185">Reference proteome</keyword>
<feature type="compositionally biased region" description="Acidic residues" evidence="5">
    <location>
        <begin position="119"/>
        <end position="129"/>
    </location>
</feature>
<dbReference type="InterPro" id="IPR007527">
    <property type="entry name" value="Znf_SWIM"/>
</dbReference>
<dbReference type="Pfam" id="PF10551">
    <property type="entry name" value="MULE"/>
    <property type="match status" value="1"/>
</dbReference>
<evidence type="ECO:0000256" key="5">
    <source>
        <dbReference type="SAM" id="MobiDB-lite"/>
    </source>
</evidence>
<dbReference type="AlphaFoldDB" id="V4LCR8"/>
<dbReference type="GO" id="GO:0008270">
    <property type="term" value="F:zinc ion binding"/>
    <property type="evidence" value="ECO:0007669"/>
    <property type="project" value="UniProtKB-KW"/>
</dbReference>
<evidence type="ECO:0000313" key="8">
    <source>
        <dbReference type="Proteomes" id="UP000030689"/>
    </source>
</evidence>
<dbReference type="Proteomes" id="UP000030689">
    <property type="component" value="Unassembled WGS sequence"/>
</dbReference>
<evidence type="ECO:0000259" key="6">
    <source>
        <dbReference type="PROSITE" id="PS50966"/>
    </source>
</evidence>
<evidence type="ECO:0000256" key="4">
    <source>
        <dbReference type="PROSITE-ProRule" id="PRU00325"/>
    </source>
</evidence>
<feature type="region of interest" description="Disordered" evidence="5">
    <location>
        <begin position="113"/>
        <end position="153"/>
    </location>
</feature>
<keyword evidence="2 4" id="KW-0863">Zinc-finger</keyword>
<dbReference type="OMA" id="MNTESVQ"/>
<dbReference type="eggNOG" id="ENOG502RJNC">
    <property type="taxonomic scope" value="Eukaryota"/>
</dbReference>
<organism evidence="7 8">
    <name type="scientific">Eutrema salsugineum</name>
    <name type="common">Saltwater cress</name>
    <name type="synonym">Sisymbrium salsugineum</name>
    <dbReference type="NCBI Taxonomy" id="72664"/>
    <lineage>
        <taxon>Eukaryota</taxon>
        <taxon>Viridiplantae</taxon>
        <taxon>Streptophyta</taxon>
        <taxon>Embryophyta</taxon>
        <taxon>Tracheophyta</taxon>
        <taxon>Spermatophyta</taxon>
        <taxon>Magnoliopsida</taxon>
        <taxon>eudicotyledons</taxon>
        <taxon>Gunneridae</taxon>
        <taxon>Pentapetalae</taxon>
        <taxon>rosids</taxon>
        <taxon>malvids</taxon>
        <taxon>Brassicales</taxon>
        <taxon>Brassicaceae</taxon>
        <taxon>Eutremeae</taxon>
        <taxon>Eutrema</taxon>
    </lineage>
</organism>